<evidence type="ECO:0000313" key="3">
    <source>
        <dbReference type="EMBL" id="KAI8581295.1"/>
    </source>
</evidence>
<dbReference type="InterPro" id="IPR000608">
    <property type="entry name" value="UBC"/>
</dbReference>
<gene>
    <name evidence="3" type="ORF">K450DRAFT_232371</name>
</gene>
<dbReference type="InterPro" id="IPR050113">
    <property type="entry name" value="Ub_conjugating_enzyme"/>
</dbReference>
<dbReference type="Proteomes" id="UP001206595">
    <property type="component" value="Unassembled WGS sequence"/>
</dbReference>
<keyword evidence="1" id="KW-0833">Ubl conjugation pathway</keyword>
<accession>A0AAD5HEC8</accession>
<dbReference type="AlphaFoldDB" id="A0AAD5HEC8"/>
<feature type="domain" description="UBC core" evidence="2">
    <location>
        <begin position="5"/>
        <end position="120"/>
    </location>
</feature>
<dbReference type="SUPFAM" id="SSF54495">
    <property type="entry name" value="UBC-like"/>
    <property type="match status" value="1"/>
</dbReference>
<name>A0AAD5HEC8_UMBRA</name>
<evidence type="ECO:0000259" key="2">
    <source>
        <dbReference type="PROSITE" id="PS50127"/>
    </source>
</evidence>
<dbReference type="InterPro" id="IPR016135">
    <property type="entry name" value="UBQ-conjugating_enzyme/RWD"/>
</dbReference>
<evidence type="ECO:0000313" key="4">
    <source>
        <dbReference type="Proteomes" id="UP001206595"/>
    </source>
</evidence>
<dbReference type="EMBL" id="MU620906">
    <property type="protein sequence ID" value="KAI8581295.1"/>
    <property type="molecule type" value="Genomic_DNA"/>
</dbReference>
<dbReference type="PANTHER" id="PTHR24067">
    <property type="entry name" value="UBIQUITIN-CONJUGATING ENZYME E2"/>
    <property type="match status" value="1"/>
</dbReference>
<protein>
    <recommendedName>
        <fullName evidence="2">UBC core domain-containing protein</fullName>
    </recommendedName>
</protein>
<reference evidence="3" key="1">
    <citation type="submission" date="2021-06" db="EMBL/GenBank/DDBJ databases">
        <authorList>
            <consortium name="DOE Joint Genome Institute"/>
            <person name="Mondo S.J."/>
            <person name="Amses K.R."/>
            <person name="Simmons D.R."/>
            <person name="Longcore J.E."/>
            <person name="Seto K."/>
            <person name="Alves G.H."/>
            <person name="Bonds A.E."/>
            <person name="Quandt C.A."/>
            <person name="Davis W.J."/>
            <person name="Chang Y."/>
            <person name="Letcher P.M."/>
            <person name="Powell M.J."/>
            <person name="Kuo A."/>
            <person name="Labutti K."/>
            <person name="Pangilinan J."/>
            <person name="Andreopoulos W."/>
            <person name="Tritt A."/>
            <person name="Riley R."/>
            <person name="Hundley H."/>
            <person name="Johnson J."/>
            <person name="Lipzen A."/>
            <person name="Barry K."/>
            <person name="Berbee M.L."/>
            <person name="Buchler N.E."/>
            <person name="Grigoriev I.V."/>
            <person name="Spatafora J.W."/>
            <person name="Stajich J.E."/>
            <person name="James T.Y."/>
        </authorList>
    </citation>
    <scope>NUCLEOTIDE SEQUENCE</scope>
    <source>
        <strain evidence="3">AG</strain>
    </source>
</reference>
<organism evidence="3 4">
    <name type="scientific">Umbelopsis ramanniana AG</name>
    <dbReference type="NCBI Taxonomy" id="1314678"/>
    <lineage>
        <taxon>Eukaryota</taxon>
        <taxon>Fungi</taxon>
        <taxon>Fungi incertae sedis</taxon>
        <taxon>Mucoromycota</taxon>
        <taxon>Mucoromycotina</taxon>
        <taxon>Umbelopsidomycetes</taxon>
        <taxon>Umbelopsidales</taxon>
        <taxon>Umbelopsidaceae</taxon>
        <taxon>Umbelopsis</taxon>
    </lineage>
</organism>
<sequence>MAKPLFTRRLTKELKDLSLNPPEGVTVEDASTFKSWVILIVGAPGTLYEGEHFKLEFHFTPSYPLESPEVLFIKPYIPIHIQSMLSSCTKKELPPDNDLYVRNAKSSPKKTSWAFHDDTV</sequence>
<dbReference type="GeneID" id="75912922"/>
<dbReference type="SMART" id="SM00212">
    <property type="entry name" value="UBCc"/>
    <property type="match status" value="1"/>
</dbReference>
<keyword evidence="4" id="KW-1185">Reference proteome</keyword>
<dbReference type="RefSeq" id="XP_051446299.1">
    <property type="nucleotide sequence ID" value="XM_051587577.1"/>
</dbReference>
<dbReference type="Pfam" id="PF00179">
    <property type="entry name" value="UQ_con"/>
    <property type="match status" value="1"/>
</dbReference>
<comment type="caution">
    <text evidence="3">The sequence shown here is derived from an EMBL/GenBank/DDBJ whole genome shotgun (WGS) entry which is preliminary data.</text>
</comment>
<dbReference type="Gene3D" id="3.10.110.10">
    <property type="entry name" value="Ubiquitin Conjugating Enzyme"/>
    <property type="match status" value="1"/>
</dbReference>
<proteinExistence type="predicted"/>
<evidence type="ECO:0000256" key="1">
    <source>
        <dbReference type="ARBA" id="ARBA00022786"/>
    </source>
</evidence>
<reference evidence="3" key="2">
    <citation type="journal article" date="2022" name="Proc. Natl. Acad. Sci. U.S.A.">
        <title>Diploid-dominant life cycles characterize the early evolution of Fungi.</title>
        <authorList>
            <person name="Amses K.R."/>
            <person name="Simmons D.R."/>
            <person name="Longcore J.E."/>
            <person name="Mondo S.J."/>
            <person name="Seto K."/>
            <person name="Jeronimo G.H."/>
            <person name="Bonds A.E."/>
            <person name="Quandt C.A."/>
            <person name="Davis W.J."/>
            <person name="Chang Y."/>
            <person name="Federici B.A."/>
            <person name="Kuo A."/>
            <person name="LaButti K."/>
            <person name="Pangilinan J."/>
            <person name="Andreopoulos W."/>
            <person name="Tritt A."/>
            <person name="Riley R."/>
            <person name="Hundley H."/>
            <person name="Johnson J."/>
            <person name="Lipzen A."/>
            <person name="Barry K."/>
            <person name="Lang B.F."/>
            <person name="Cuomo C.A."/>
            <person name="Buchler N.E."/>
            <person name="Grigoriev I.V."/>
            <person name="Spatafora J.W."/>
            <person name="Stajich J.E."/>
            <person name="James T.Y."/>
        </authorList>
    </citation>
    <scope>NUCLEOTIDE SEQUENCE</scope>
    <source>
        <strain evidence="3">AG</strain>
    </source>
</reference>
<dbReference type="PROSITE" id="PS50127">
    <property type="entry name" value="UBC_2"/>
    <property type="match status" value="1"/>
</dbReference>
<dbReference type="CDD" id="cd23808">
    <property type="entry name" value="UBCc_UBE2W"/>
    <property type="match status" value="1"/>
</dbReference>